<evidence type="ECO:0000313" key="6">
    <source>
        <dbReference type="Proteomes" id="UP001497480"/>
    </source>
</evidence>
<organism evidence="5 6">
    <name type="scientific">Lupinus luteus</name>
    <name type="common">European yellow lupine</name>
    <dbReference type="NCBI Taxonomy" id="3873"/>
    <lineage>
        <taxon>Eukaryota</taxon>
        <taxon>Viridiplantae</taxon>
        <taxon>Streptophyta</taxon>
        <taxon>Embryophyta</taxon>
        <taxon>Tracheophyta</taxon>
        <taxon>Spermatophyta</taxon>
        <taxon>Magnoliopsida</taxon>
        <taxon>eudicotyledons</taxon>
        <taxon>Gunneridae</taxon>
        <taxon>Pentapetalae</taxon>
        <taxon>rosids</taxon>
        <taxon>fabids</taxon>
        <taxon>Fabales</taxon>
        <taxon>Fabaceae</taxon>
        <taxon>Papilionoideae</taxon>
        <taxon>50 kb inversion clade</taxon>
        <taxon>genistoids sensu lato</taxon>
        <taxon>core genistoids</taxon>
        <taxon>Genisteae</taxon>
        <taxon>Lupinus</taxon>
    </lineage>
</organism>
<dbReference type="InterPro" id="IPR002241">
    <property type="entry name" value="Glyco_hydro_27"/>
</dbReference>
<dbReference type="Gene3D" id="3.20.20.70">
    <property type="entry name" value="Aldolase class I"/>
    <property type="match status" value="1"/>
</dbReference>
<comment type="caution">
    <text evidence="5">The sequence shown here is derived from an EMBL/GenBank/DDBJ whole genome shotgun (WGS) entry which is preliminary data.</text>
</comment>
<dbReference type="InterPro" id="IPR017853">
    <property type="entry name" value="GH"/>
</dbReference>
<dbReference type="EMBL" id="CAXHTB010000009">
    <property type="protein sequence ID" value="CAL0312750.1"/>
    <property type="molecule type" value="Genomic_DNA"/>
</dbReference>
<dbReference type="AlphaFoldDB" id="A0AAV1WTI7"/>
<evidence type="ECO:0000256" key="1">
    <source>
        <dbReference type="ARBA" id="ARBA00009743"/>
    </source>
</evidence>
<keyword evidence="2" id="KW-0378">Hydrolase</keyword>
<comment type="similarity">
    <text evidence="1">Belongs to the glycosyl hydrolase 27 family.</text>
</comment>
<feature type="compositionally biased region" description="Acidic residues" evidence="4">
    <location>
        <begin position="132"/>
        <end position="141"/>
    </location>
</feature>
<evidence type="ECO:0000256" key="3">
    <source>
        <dbReference type="ARBA" id="ARBA00023295"/>
    </source>
</evidence>
<keyword evidence="6" id="KW-1185">Reference proteome</keyword>
<evidence type="ECO:0000256" key="2">
    <source>
        <dbReference type="ARBA" id="ARBA00022801"/>
    </source>
</evidence>
<feature type="compositionally biased region" description="Polar residues" evidence="4">
    <location>
        <begin position="113"/>
        <end position="125"/>
    </location>
</feature>
<dbReference type="SUPFAM" id="SSF51445">
    <property type="entry name" value="(Trans)glycosidases"/>
    <property type="match status" value="1"/>
</dbReference>
<protein>
    <submittedName>
        <fullName evidence="5">Uncharacterized protein</fullName>
    </submittedName>
</protein>
<dbReference type="Proteomes" id="UP001497480">
    <property type="component" value="Unassembled WGS sequence"/>
</dbReference>
<accession>A0AAV1WTI7</accession>
<name>A0AAV1WTI7_LUPLU</name>
<dbReference type="GO" id="GO:0004553">
    <property type="term" value="F:hydrolase activity, hydrolyzing O-glycosyl compounds"/>
    <property type="evidence" value="ECO:0007669"/>
    <property type="project" value="InterPro"/>
</dbReference>
<dbReference type="Pfam" id="PF16499">
    <property type="entry name" value="Melibiase_2"/>
    <property type="match status" value="1"/>
</dbReference>
<dbReference type="GO" id="GO:0005975">
    <property type="term" value="P:carbohydrate metabolic process"/>
    <property type="evidence" value="ECO:0007669"/>
    <property type="project" value="InterPro"/>
</dbReference>
<dbReference type="InterPro" id="IPR013785">
    <property type="entry name" value="Aldolase_TIM"/>
</dbReference>
<reference evidence="5 6" key="1">
    <citation type="submission" date="2024-03" db="EMBL/GenBank/DDBJ databases">
        <authorList>
            <person name="Martinez-Hernandez J."/>
        </authorList>
    </citation>
    <scope>NUCLEOTIDE SEQUENCE [LARGE SCALE GENOMIC DNA]</scope>
</reference>
<keyword evidence="3" id="KW-0326">Glycosidase</keyword>
<gene>
    <name evidence="5" type="ORF">LLUT_LOCUS13810</name>
</gene>
<sequence length="195" mass="21562">MVTTENNDAPYPTPLFREKERTDPLAQRRTTTMTISLTSCSLLSPINHSLPPPSMTRARRGRVTCYSNANNNIDSTDKKRSYSNGSVGGINDVFSNLYNEHSQNRSILISNITTPNSNTDGNANASDFNSDSVDENDDEDGWNSSLQNRSMGYDYMYQIMGNLVAKNSIFPFGIKAPADYVHNKGLKLGIYSDAA</sequence>
<proteinExistence type="inferred from homology"/>
<feature type="region of interest" description="Disordered" evidence="4">
    <location>
        <begin position="113"/>
        <end position="145"/>
    </location>
</feature>
<evidence type="ECO:0000256" key="4">
    <source>
        <dbReference type="SAM" id="MobiDB-lite"/>
    </source>
</evidence>
<evidence type="ECO:0000313" key="5">
    <source>
        <dbReference type="EMBL" id="CAL0312750.1"/>
    </source>
</evidence>